<evidence type="ECO:0000313" key="12">
    <source>
        <dbReference type="Proteomes" id="UP000242180"/>
    </source>
</evidence>
<evidence type="ECO:0000256" key="4">
    <source>
        <dbReference type="ARBA" id="ARBA00022692"/>
    </source>
</evidence>
<dbReference type="STRING" id="13706.A0A1X2H2J7"/>
<feature type="transmembrane region" description="Helical" evidence="8">
    <location>
        <begin position="459"/>
        <end position="482"/>
    </location>
</feature>
<feature type="transmembrane region" description="Helical" evidence="8">
    <location>
        <begin position="401"/>
        <end position="422"/>
    </location>
</feature>
<name>A0A1X2H2J7_SYNRA</name>
<keyword evidence="7 8" id="KW-0472">Membrane</keyword>
<evidence type="ECO:0000256" key="3">
    <source>
        <dbReference type="ARBA" id="ARBA00022448"/>
    </source>
</evidence>
<dbReference type="NCBIfam" id="TIGR00886">
    <property type="entry name" value="2A0108"/>
    <property type="match status" value="1"/>
</dbReference>
<evidence type="ECO:0000256" key="2">
    <source>
        <dbReference type="ARBA" id="ARBA00008432"/>
    </source>
</evidence>
<evidence type="ECO:0000313" key="11">
    <source>
        <dbReference type="EMBL" id="ORY92011.1"/>
    </source>
</evidence>
<dbReference type="GO" id="GO:0015112">
    <property type="term" value="F:nitrate transmembrane transporter activity"/>
    <property type="evidence" value="ECO:0007669"/>
    <property type="project" value="UniProtKB-UniRule"/>
</dbReference>
<dbReference type="Gene3D" id="1.20.1250.20">
    <property type="entry name" value="MFS general substrate transporter like domains"/>
    <property type="match status" value="2"/>
</dbReference>
<dbReference type="EMBL" id="MCGN01000010">
    <property type="protein sequence ID" value="ORY92011.1"/>
    <property type="molecule type" value="Genomic_DNA"/>
</dbReference>
<feature type="compositionally biased region" description="Low complexity" evidence="9">
    <location>
        <begin position="229"/>
        <end position="244"/>
    </location>
</feature>
<keyword evidence="6 8" id="KW-0534">Nitrate assimilation</keyword>
<feature type="transmembrane region" description="Helical" evidence="8">
    <location>
        <begin position="434"/>
        <end position="453"/>
    </location>
</feature>
<reference evidence="11 12" key="1">
    <citation type="submission" date="2016-07" db="EMBL/GenBank/DDBJ databases">
        <title>Pervasive Adenine N6-methylation of Active Genes in Fungi.</title>
        <authorList>
            <consortium name="DOE Joint Genome Institute"/>
            <person name="Mondo S.J."/>
            <person name="Dannebaum R.O."/>
            <person name="Kuo R.C."/>
            <person name="Labutti K."/>
            <person name="Haridas S."/>
            <person name="Kuo A."/>
            <person name="Salamov A."/>
            <person name="Ahrendt S.R."/>
            <person name="Lipzen A."/>
            <person name="Sullivan W."/>
            <person name="Andreopoulos W.B."/>
            <person name="Clum A."/>
            <person name="Lindquist E."/>
            <person name="Daum C."/>
            <person name="Ramamoorthy G.K."/>
            <person name="Gryganskyi A."/>
            <person name="Culley D."/>
            <person name="Magnuson J.K."/>
            <person name="James T.Y."/>
            <person name="O'Malley M.A."/>
            <person name="Stajich J.E."/>
            <person name="Spatafora J.W."/>
            <person name="Visel A."/>
            <person name="Grigoriev I.V."/>
        </authorList>
    </citation>
    <scope>NUCLEOTIDE SEQUENCE [LARGE SCALE GENOMIC DNA]</scope>
    <source>
        <strain evidence="11 12">NRRL 2496</strain>
    </source>
</reference>
<comment type="subcellular location">
    <subcellularLocation>
        <location evidence="8">Cell membrane</location>
        <topology evidence="8">Multi-pass membrane protein</topology>
    </subcellularLocation>
    <subcellularLocation>
        <location evidence="1">Membrane</location>
        <topology evidence="1">Multi-pass membrane protein</topology>
    </subcellularLocation>
</comment>
<evidence type="ECO:0000256" key="6">
    <source>
        <dbReference type="ARBA" id="ARBA00023063"/>
    </source>
</evidence>
<evidence type="ECO:0000259" key="10">
    <source>
        <dbReference type="PROSITE" id="PS50850"/>
    </source>
</evidence>
<feature type="transmembrane region" description="Helical" evidence="8">
    <location>
        <begin position="374"/>
        <end position="395"/>
    </location>
</feature>
<sequence>MVQLFAKELHVDQHGKAINFRLHSLQFPHMRALHLAWLSFMVAFMSWYSIPPLMSIISKELGISSDEVYDSNVTAVAATIIARLFVGPLCERFGPRRVMATLLFIGAIPTALSGLISSGGSLIALRFVIGIMGACFVPCQFWATQMFAPSIVGTANAITGGWGNMGAGVTYLIMPAIYNGIATHIPSWQAWRVVFIIPSGICMLVALCDLFLATDTPHGDWMKLKREQQQQQQDSSQASSTEASSVDEDIVGTKTMQVKTQHVLDKGFPVEEDSNASIKDVKRNETSLEQLRGFCKVLCKPAVLILICHYACSFGTELAIDNVIGQVFEKKFALNPSTAAYIGSIFGLLNICSRFSGGLFSDFLARRMNLQGRILAQLILMCFEGAFLVGFSFAMKTLYEAIILMVCFSFFVQAVCGSTFAIVPFVDPENNGKVMGIIGAGGNFGGLMFNIMFREFDGGFELAFLALGIITLGFGILGVALLRVQQHSIWQLFKSSSTV</sequence>
<evidence type="ECO:0000256" key="7">
    <source>
        <dbReference type="ARBA" id="ARBA00023136"/>
    </source>
</evidence>
<organism evidence="11 12">
    <name type="scientific">Syncephalastrum racemosum</name>
    <name type="common">Filamentous fungus</name>
    <dbReference type="NCBI Taxonomy" id="13706"/>
    <lineage>
        <taxon>Eukaryota</taxon>
        <taxon>Fungi</taxon>
        <taxon>Fungi incertae sedis</taxon>
        <taxon>Mucoromycota</taxon>
        <taxon>Mucoromycotina</taxon>
        <taxon>Mucoromycetes</taxon>
        <taxon>Mucorales</taxon>
        <taxon>Syncephalastraceae</taxon>
        <taxon>Syncephalastrum</taxon>
    </lineage>
</organism>
<dbReference type="GO" id="GO:0015113">
    <property type="term" value="F:nitrite transmembrane transporter activity"/>
    <property type="evidence" value="ECO:0007669"/>
    <property type="project" value="InterPro"/>
</dbReference>
<dbReference type="AlphaFoldDB" id="A0A1X2H2J7"/>
<dbReference type="InterPro" id="IPR044772">
    <property type="entry name" value="NO3_transporter"/>
</dbReference>
<dbReference type="GO" id="GO:0005886">
    <property type="term" value="C:plasma membrane"/>
    <property type="evidence" value="ECO:0007669"/>
    <property type="project" value="UniProtKB-SubCell"/>
</dbReference>
<evidence type="ECO:0000256" key="8">
    <source>
        <dbReference type="RuleBase" id="RU366033"/>
    </source>
</evidence>
<keyword evidence="5 8" id="KW-1133">Transmembrane helix</keyword>
<feature type="region of interest" description="Disordered" evidence="9">
    <location>
        <begin position="223"/>
        <end position="247"/>
    </location>
</feature>
<accession>A0A1X2H2J7</accession>
<keyword evidence="4 8" id="KW-0812">Transmembrane</keyword>
<dbReference type="InterPro" id="IPR036259">
    <property type="entry name" value="MFS_trans_sf"/>
</dbReference>
<dbReference type="SUPFAM" id="SSF103473">
    <property type="entry name" value="MFS general substrate transporter"/>
    <property type="match status" value="1"/>
</dbReference>
<feature type="transmembrane region" description="Helical" evidence="8">
    <location>
        <begin position="30"/>
        <end position="48"/>
    </location>
</feature>
<dbReference type="Pfam" id="PF07690">
    <property type="entry name" value="MFS_1"/>
    <property type="match status" value="1"/>
</dbReference>
<keyword evidence="12" id="KW-1185">Reference proteome</keyword>
<dbReference type="GO" id="GO:0042128">
    <property type="term" value="P:nitrate assimilation"/>
    <property type="evidence" value="ECO:0007669"/>
    <property type="project" value="UniProtKB-UniRule"/>
</dbReference>
<feature type="domain" description="Major facilitator superfamily (MFS) profile" evidence="10">
    <location>
        <begin position="32"/>
        <end position="486"/>
    </location>
</feature>
<feature type="transmembrane region" description="Helical" evidence="8">
    <location>
        <begin position="123"/>
        <end position="143"/>
    </location>
</feature>
<evidence type="ECO:0000256" key="1">
    <source>
        <dbReference type="ARBA" id="ARBA00004141"/>
    </source>
</evidence>
<dbReference type="OMA" id="TFWAWNL"/>
<dbReference type="InterPro" id="IPR011701">
    <property type="entry name" value="MFS"/>
</dbReference>
<keyword evidence="8" id="KW-1003">Cell membrane</keyword>
<gene>
    <name evidence="11" type="ORF">BCR43DRAFT_508149</name>
</gene>
<comment type="caution">
    <text evidence="8">Lacks conserved residue(s) required for the propagation of feature annotation.</text>
</comment>
<dbReference type="InterPro" id="IPR004737">
    <property type="entry name" value="NO3_transporter_NarK/NarU-like"/>
</dbReference>
<dbReference type="InterPro" id="IPR020846">
    <property type="entry name" value="MFS_dom"/>
</dbReference>
<evidence type="ECO:0000256" key="9">
    <source>
        <dbReference type="SAM" id="MobiDB-lite"/>
    </source>
</evidence>
<protein>
    <recommendedName>
        <fullName evidence="8">Nitrate/nitrite transporter</fullName>
    </recommendedName>
</protein>
<feature type="transmembrane region" description="Helical" evidence="8">
    <location>
        <begin position="155"/>
        <end position="178"/>
    </location>
</feature>
<evidence type="ECO:0000256" key="5">
    <source>
        <dbReference type="ARBA" id="ARBA00022989"/>
    </source>
</evidence>
<keyword evidence="3 8" id="KW-0813">Transport</keyword>
<comment type="similarity">
    <text evidence="2 8">Belongs to the major facilitator superfamily. Nitrate/nitrite porter (TC 2.A.1.8) family.</text>
</comment>
<dbReference type="CDD" id="cd17341">
    <property type="entry name" value="MFS_NRT2_like"/>
    <property type="match status" value="1"/>
</dbReference>
<dbReference type="Proteomes" id="UP000242180">
    <property type="component" value="Unassembled WGS sequence"/>
</dbReference>
<dbReference type="InParanoid" id="A0A1X2H2J7"/>
<dbReference type="OrthoDB" id="434240at2759"/>
<dbReference type="PROSITE" id="PS50850">
    <property type="entry name" value="MFS"/>
    <property type="match status" value="1"/>
</dbReference>
<comment type="caution">
    <text evidence="11">The sequence shown here is derived from an EMBL/GenBank/DDBJ whole genome shotgun (WGS) entry which is preliminary data.</text>
</comment>
<proteinExistence type="inferred from homology"/>
<dbReference type="PANTHER" id="PTHR23515">
    <property type="entry name" value="HIGH-AFFINITY NITRATE TRANSPORTER 2.3"/>
    <property type="match status" value="1"/>
</dbReference>
<feature type="transmembrane region" description="Helical" evidence="8">
    <location>
        <begin position="98"/>
        <end position="117"/>
    </location>
</feature>
<feature type="transmembrane region" description="Helical" evidence="8">
    <location>
        <begin position="190"/>
        <end position="213"/>
    </location>
</feature>